<keyword evidence="2" id="KW-0813">Transport</keyword>
<dbReference type="SUPFAM" id="SSF53850">
    <property type="entry name" value="Periplasmic binding protein-like II"/>
    <property type="match status" value="1"/>
</dbReference>
<feature type="compositionally biased region" description="Acidic residues" evidence="4">
    <location>
        <begin position="35"/>
        <end position="55"/>
    </location>
</feature>
<dbReference type="Gene3D" id="3.10.105.10">
    <property type="entry name" value="Dipeptide-binding Protein, Domain 3"/>
    <property type="match status" value="1"/>
</dbReference>
<evidence type="ECO:0000313" key="7">
    <source>
        <dbReference type="Proteomes" id="UP001596201"/>
    </source>
</evidence>
<dbReference type="InterPro" id="IPR039424">
    <property type="entry name" value="SBP_5"/>
</dbReference>
<keyword evidence="7" id="KW-1185">Reference proteome</keyword>
<comment type="similarity">
    <text evidence="1">Belongs to the bacterial solute-binding protein 5 family.</text>
</comment>
<dbReference type="PANTHER" id="PTHR30290:SF9">
    <property type="entry name" value="OLIGOPEPTIDE-BINDING PROTEIN APPA"/>
    <property type="match status" value="1"/>
</dbReference>
<sequence length="616" mass="67922">MTDSNSLSRRRFLQATGGAASAAAIAGCTGNPDDSGTDNETDTGTDTTEGGEETEVGPNYLQLINSTMTTLDPIKSTDTASGRVVQQLFDGLTNYPNGEVQATNLLASGYELSDDFTTYTFSLKEGVEYHDGTEVTAQDFIYSCERLAASSNSRRAYFILDSMGVIHETETVTQDGEEVEQYASGTLDINAPDDYTIEINLEKPFASTIPMLAYSSFAVIPEGIVGDIEGYDGEMEHSEFATSNPIGCGPFSLNRWETKTEAIVDRYDNYHGTVADLDGVRWQIIEDADAQFNYASNKNADAFAIPTAKYDPNKLTVEGTDDLGRDYGTYALDNGSTLDYTGVATINSFYIAFNQMNVDEPAVRQAVALALNQQTAVDQVFKGRGSTAYHFTPPNIYPGGANEYRSHAESEYPYGYNESNLEEARSVMEEAGYGPNNRYEVTFTTYQSPSWQQIGQILRDQLTSAHIDMTLEEAPFSTLLQRGRNGNLEMYSLGWVMDWPAPDNFLQNLVPELTITSQEGGAQGAYVDWQGTDAAERANEAWDTITSNPEPTDEAESIRNEAYVTMEEANWDDVVLLPVYHRIDQLFNYDWVDMPRFGGGGFSRMMLNNVSVGDRS</sequence>
<dbReference type="PROSITE" id="PS51318">
    <property type="entry name" value="TAT"/>
    <property type="match status" value="1"/>
</dbReference>
<dbReference type="CDD" id="cd00995">
    <property type="entry name" value="PBP2_NikA_DppA_OppA_like"/>
    <property type="match status" value="1"/>
</dbReference>
<evidence type="ECO:0000256" key="1">
    <source>
        <dbReference type="ARBA" id="ARBA00005695"/>
    </source>
</evidence>
<organism evidence="6 7">
    <name type="scientific">Salinirubrum litoreum</name>
    <dbReference type="NCBI Taxonomy" id="1126234"/>
    <lineage>
        <taxon>Archaea</taxon>
        <taxon>Methanobacteriati</taxon>
        <taxon>Methanobacteriota</taxon>
        <taxon>Stenosarchaea group</taxon>
        <taxon>Halobacteria</taxon>
        <taxon>Halobacteriales</taxon>
        <taxon>Haloferacaceae</taxon>
        <taxon>Salinirubrum</taxon>
    </lineage>
</organism>
<evidence type="ECO:0000313" key="6">
    <source>
        <dbReference type="EMBL" id="MFC5368373.1"/>
    </source>
</evidence>
<comment type="caution">
    <text evidence="6">The sequence shown here is derived from an EMBL/GenBank/DDBJ whole genome shotgun (WGS) entry which is preliminary data.</text>
</comment>
<proteinExistence type="inferred from homology"/>
<dbReference type="InterPro" id="IPR006311">
    <property type="entry name" value="TAT_signal"/>
</dbReference>
<reference evidence="6 7" key="1">
    <citation type="journal article" date="2019" name="Int. J. Syst. Evol. Microbiol.">
        <title>The Global Catalogue of Microorganisms (GCM) 10K type strain sequencing project: providing services to taxonomists for standard genome sequencing and annotation.</title>
        <authorList>
            <consortium name="The Broad Institute Genomics Platform"/>
            <consortium name="The Broad Institute Genome Sequencing Center for Infectious Disease"/>
            <person name="Wu L."/>
            <person name="Ma J."/>
        </authorList>
    </citation>
    <scope>NUCLEOTIDE SEQUENCE [LARGE SCALE GENOMIC DNA]</scope>
    <source>
        <strain evidence="6 7">CGMCC 1.12237</strain>
    </source>
</reference>
<dbReference type="InterPro" id="IPR000914">
    <property type="entry name" value="SBP_5_dom"/>
</dbReference>
<feature type="region of interest" description="Disordered" evidence="4">
    <location>
        <begin position="24"/>
        <end position="57"/>
    </location>
</feature>
<name>A0ABD5REW1_9EURY</name>
<dbReference type="Gene3D" id="3.40.190.10">
    <property type="entry name" value="Periplasmic binding protein-like II"/>
    <property type="match status" value="1"/>
</dbReference>
<dbReference type="AlphaFoldDB" id="A0ABD5REW1"/>
<dbReference type="InterPro" id="IPR019546">
    <property type="entry name" value="TAT_signal_bac_arc"/>
</dbReference>
<gene>
    <name evidence="6" type="ORF">ACFPJ5_15695</name>
</gene>
<keyword evidence="3" id="KW-0732">Signal</keyword>
<evidence type="ECO:0000259" key="5">
    <source>
        <dbReference type="Pfam" id="PF00496"/>
    </source>
</evidence>
<dbReference type="PANTHER" id="PTHR30290">
    <property type="entry name" value="PERIPLASMIC BINDING COMPONENT OF ABC TRANSPORTER"/>
    <property type="match status" value="1"/>
</dbReference>
<dbReference type="EMBL" id="JBHSKX010000002">
    <property type="protein sequence ID" value="MFC5368373.1"/>
    <property type="molecule type" value="Genomic_DNA"/>
</dbReference>
<evidence type="ECO:0000256" key="4">
    <source>
        <dbReference type="SAM" id="MobiDB-lite"/>
    </source>
</evidence>
<feature type="domain" description="Solute-binding protein family 5" evidence="5">
    <location>
        <begin position="104"/>
        <end position="510"/>
    </location>
</feature>
<evidence type="ECO:0000256" key="2">
    <source>
        <dbReference type="ARBA" id="ARBA00022448"/>
    </source>
</evidence>
<protein>
    <submittedName>
        <fullName evidence="6">ABC transporter substrate-binding protein</fullName>
    </submittedName>
</protein>
<evidence type="ECO:0000256" key="3">
    <source>
        <dbReference type="ARBA" id="ARBA00022729"/>
    </source>
</evidence>
<dbReference type="NCBIfam" id="TIGR01409">
    <property type="entry name" value="TAT_signal_seq"/>
    <property type="match status" value="1"/>
</dbReference>
<dbReference type="RefSeq" id="WP_227230651.1">
    <property type="nucleotide sequence ID" value="NZ_JAJCVJ010000002.1"/>
</dbReference>
<feature type="compositionally biased region" description="Low complexity" evidence="4">
    <location>
        <begin position="24"/>
        <end position="34"/>
    </location>
</feature>
<dbReference type="Pfam" id="PF00496">
    <property type="entry name" value="SBP_bac_5"/>
    <property type="match status" value="1"/>
</dbReference>
<dbReference type="Proteomes" id="UP001596201">
    <property type="component" value="Unassembled WGS sequence"/>
</dbReference>
<accession>A0ABD5REW1</accession>